<evidence type="ECO:0000256" key="7">
    <source>
        <dbReference type="ARBA" id="ARBA00023145"/>
    </source>
</evidence>
<dbReference type="InterPro" id="IPR000209">
    <property type="entry name" value="Peptidase_S8/S53_dom"/>
</dbReference>
<comment type="caution">
    <text evidence="10">Lacks conserved residue(s) required for the propagation of feature annotation.</text>
</comment>
<feature type="active site" description="Charge relay system" evidence="9">
    <location>
        <position position="380"/>
    </location>
</feature>
<dbReference type="SUPFAM" id="SSF57184">
    <property type="entry name" value="Growth factor receptor domain"/>
    <property type="match status" value="2"/>
</dbReference>
<feature type="active site" description="Charge relay system" evidence="9">
    <location>
        <position position="170"/>
    </location>
</feature>
<dbReference type="Gene3D" id="3.40.50.200">
    <property type="entry name" value="Peptidase S8/S53 domain"/>
    <property type="match status" value="1"/>
</dbReference>
<dbReference type="PROSITE" id="PS51829">
    <property type="entry name" value="P_HOMO_B"/>
    <property type="match status" value="1"/>
</dbReference>
<dbReference type="SMART" id="SM00181">
    <property type="entry name" value="EGF"/>
    <property type="match status" value="5"/>
</dbReference>
<evidence type="ECO:0000256" key="9">
    <source>
        <dbReference type="PIRSR" id="PIRSR615500-1"/>
    </source>
</evidence>
<evidence type="ECO:0000256" key="5">
    <source>
        <dbReference type="ARBA" id="ARBA00022801"/>
    </source>
</evidence>
<evidence type="ECO:0000313" key="13">
    <source>
        <dbReference type="Proteomes" id="UP000264820"/>
    </source>
</evidence>
<reference evidence="12" key="1">
    <citation type="submission" date="2025-08" db="UniProtKB">
        <authorList>
            <consortium name="Ensembl"/>
        </authorList>
    </citation>
    <scope>IDENTIFICATION</scope>
</reference>
<dbReference type="PROSITE" id="PS00136">
    <property type="entry name" value="SUBTILASE_ASP"/>
    <property type="match status" value="1"/>
</dbReference>
<protein>
    <submittedName>
        <fullName evidence="12">Proprotein convertase subtilisin/kexin type 5a</fullName>
    </submittedName>
</protein>
<dbReference type="InterPro" id="IPR038466">
    <property type="entry name" value="S8_pro-domain_sf"/>
</dbReference>
<evidence type="ECO:0000256" key="2">
    <source>
        <dbReference type="ARBA" id="ARBA00022670"/>
    </source>
</evidence>
<dbReference type="SUPFAM" id="SSF49785">
    <property type="entry name" value="Galactose-binding domain-like"/>
    <property type="match status" value="1"/>
</dbReference>
<dbReference type="InterPro" id="IPR000742">
    <property type="entry name" value="EGF"/>
</dbReference>
<keyword evidence="3" id="KW-0165">Cleavage on pair of basic residues</keyword>
<evidence type="ECO:0000256" key="3">
    <source>
        <dbReference type="ARBA" id="ARBA00022685"/>
    </source>
</evidence>
<keyword evidence="13" id="KW-1185">Reference proteome</keyword>
<evidence type="ECO:0000256" key="1">
    <source>
        <dbReference type="ARBA" id="ARBA00011073"/>
    </source>
</evidence>
<dbReference type="GO" id="GO:0005802">
    <property type="term" value="C:trans-Golgi network"/>
    <property type="evidence" value="ECO:0007669"/>
    <property type="project" value="TreeGrafter"/>
</dbReference>
<dbReference type="SUPFAM" id="SSF52743">
    <property type="entry name" value="Subtilisin-like"/>
    <property type="match status" value="1"/>
</dbReference>
<keyword evidence="8" id="KW-0325">Glycoprotein</keyword>
<dbReference type="SUPFAM" id="SSF54897">
    <property type="entry name" value="Protease propeptides/inhibitors"/>
    <property type="match status" value="1"/>
</dbReference>
<dbReference type="AlphaFoldDB" id="A0A3Q2Z7D6"/>
<dbReference type="CDD" id="cd00064">
    <property type="entry name" value="FU"/>
    <property type="match status" value="4"/>
</dbReference>
<dbReference type="InterPro" id="IPR036852">
    <property type="entry name" value="Peptidase_S8/S53_dom_sf"/>
</dbReference>
<comment type="similarity">
    <text evidence="1 10">Belongs to the peptidase S8 family.</text>
</comment>
<feature type="active site" description="Charge relay system" evidence="9">
    <location>
        <position position="211"/>
    </location>
</feature>
<evidence type="ECO:0000256" key="4">
    <source>
        <dbReference type="ARBA" id="ARBA00022729"/>
    </source>
</evidence>
<dbReference type="PANTHER" id="PTHR42884">
    <property type="entry name" value="PROPROTEIN CONVERTASE SUBTILISIN/KEXIN-RELATED"/>
    <property type="match status" value="1"/>
</dbReference>
<proteinExistence type="inferred from homology"/>
<dbReference type="PRINTS" id="PR00723">
    <property type="entry name" value="SUBTILISIN"/>
</dbReference>
<dbReference type="Gene3D" id="3.30.70.850">
    <property type="entry name" value="Peptidase S8, pro-domain"/>
    <property type="match status" value="1"/>
</dbReference>
<dbReference type="GO" id="GO:0016486">
    <property type="term" value="P:peptide hormone processing"/>
    <property type="evidence" value="ECO:0007669"/>
    <property type="project" value="TreeGrafter"/>
</dbReference>
<dbReference type="InterPro" id="IPR002884">
    <property type="entry name" value="P_dom"/>
</dbReference>
<dbReference type="PANTHER" id="PTHR42884:SF30">
    <property type="entry name" value="PROPROTEIN CONVERTASE SUBTILISIN_KEXIN TYPE 5"/>
    <property type="match status" value="1"/>
</dbReference>
<reference evidence="12" key="2">
    <citation type="submission" date="2025-09" db="UniProtKB">
        <authorList>
            <consortium name="Ensembl"/>
        </authorList>
    </citation>
    <scope>IDENTIFICATION</scope>
</reference>
<keyword evidence="7" id="KW-0865">Zymogen</keyword>
<keyword evidence="4" id="KW-0732">Signal</keyword>
<dbReference type="GO" id="GO:0000139">
    <property type="term" value="C:Golgi membrane"/>
    <property type="evidence" value="ECO:0007669"/>
    <property type="project" value="TreeGrafter"/>
</dbReference>
<dbReference type="Ensembl" id="ENSHCOT00000024023.1">
    <property type="protein sequence ID" value="ENSHCOP00000027658.1"/>
    <property type="gene ID" value="ENSHCOG00000019785.1"/>
</dbReference>
<dbReference type="InterPro" id="IPR015500">
    <property type="entry name" value="Peptidase_S8_subtilisin-rel"/>
</dbReference>
<dbReference type="InterPro" id="IPR008979">
    <property type="entry name" value="Galactose-bd-like_sf"/>
</dbReference>
<dbReference type="SMART" id="SM00261">
    <property type="entry name" value="FU"/>
    <property type="match status" value="5"/>
</dbReference>
<dbReference type="FunFam" id="2.60.120.260:FF:000006">
    <property type="entry name" value="Proprotein convertase subtilisin/kexin type 5"/>
    <property type="match status" value="1"/>
</dbReference>
<keyword evidence="2" id="KW-0645">Protease</keyword>
<dbReference type="InterPro" id="IPR023827">
    <property type="entry name" value="Peptidase_S8_Asp-AS"/>
</dbReference>
<dbReference type="Gene3D" id="2.60.120.260">
    <property type="entry name" value="Galactose-binding domain-like"/>
    <property type="match status" value="1"/>
</dbReference>
<dbReference type="GeneTree" id="ENSGT00940000155770"/>
<dbReference type="Pfam" id="PF00082">
    <property type="entry name" value="Peptidase_S8"/>
    <property type="match status" value="1"/>
</dbReference>
<dbReference type="InterPro" id="IPR034182">
    <property type="entry name" value="Kexin/furin"/>
</dbReference>
<evidence type="ECO:0000256" key="8">
    <source>
        <dbReference type="ARBA" id="ARBA00023180"/>
    </source>
</evidence>
<keyword evidence="6" id="KW-0720">Serine protease</keyword>
<evidence type="ECO:0000313" key="12">
    <source>
        <dbReference type="Ensembl" id="ENSHCOP00000027658.1"/>
    </source>
</evidence>
<accession>A0A3Q2Z7D6</accession>
<evidence type="ECO:0000256" key="10">
    <source>
        <dbReference type="PROSITE-ProRule" id="PRU01240"/>
    </source>
</evidence>
<keyword evidence="5" id="KW-0378">Hydrolase</keyword>
<evidence type="ECO:0000256" key="6">
    <source>
        <dbReference type="ARBA" id="ARBA00022825"/>
    </source>
</evidence>
<dbReference type="InterPro" id="IPR006212">
    <property type="entry name" value="Furin_repeat"/>
</dbReference>
<dbReference type="PROSITE" id="PS51892">
    <property type="entry name" value="SUBTILASE"/>
    <property type="match status" value="1"/>
</dbReference>
<feature type="domain" description="P/Homo B" evidence="11">
    <location>
        <begin position="444"/>
        <end position="578"/>
    </location>
</feature>
<dbReference type="Gene3D" id="2.10.220.10">
    <property type="entry name" value="Hormone Receptor, Insulin-like Growth Factor Receptor 1, Chain A, domain 2"/>
    <property type="match status" value="3"/>
</dbReference>
<name>A0A3Q2Z7D6_HIPCM</name>
<dbReference type="CDD" id="cd04059">
    <property type="entry name" value="Peptidases_S8_Protein_convertases_Kexins_Furin-like"/>
    <property type="match status" value="1"/>
</dbReference>
<dbReference type="InterPro" id="IPR009030">
    <property type="entry name" value="Growth_fac_rcpt_cys_sf"/>
</dbReference>
<dbReference type="Pfam" id="PF01483">
    <property type="entry name" value="P_proprotein"/>
    <property type="match status" value="1"/>
</dbReference>
<organism evidence="12 13">
    <name type="scientific">Hippocampus comes</name>
    <name type="common">Tiger tail seahorse</name>
    <dbReference type="NCBI Taxonomy" id="109280"/>
    <lineage>
        <taxon>Eukaryota</taxon>
        <taxon>Metazoa</taxon>
        <taxon>Chordata</taxon>
        <taxon>Craniata</taxon>
        <taxon>Vertebrata</taxon>
        <taxon>Euteleostomi</taxon>
        <taxon>Actinopterygii</taxon>
        <taxon>Neopterygii</taxon>
        <taxon>Teleostei</taxon>
        <taxon>Neoteleostei</taxon>
        <taxon>Acanthomorphata</taxon>
        <taxon>Syngnathiaria</taxon>
        <taxon>Syngnathiformes</taxon>
        <taxon>Syngnathoidei</taxon>
        <taxon>Syngnathidae</taxon>
        <taxon>Hippocampus</taxon>
    </lineage>
</organism>
<dbReference type="Proteomes" id="UP000264820">
    <property type="component" value="Unplaced"/>
</dbReference>
<dbReference type="GO" id="GO:0004252">
    <property type="term" value="F:serine-type endopeptidase activity"/>
    <property type="evidence" value="ECO:0007669"/>
    <property type="project" value="InterPro"/>
</dbReference>
<evidence type="ECO:0000259" key="11">
    <source>
        <dbReference type="PROSITE" id="PS51829"/>
    </source>
</evidence>
<sequence>VCVCVCVCVCVSVCLFFALWIGNFLHFCQAAIYTNHWALRIKGGAKSATGIAEKYGFANMGQARNINTVRFGQYSLTLHVRTFVFKVEWLQQQVTQKRVKRTLYSFSKKSSQSGDALHQHLDSHLKHFKEHKPWYNLCGDDSKGCRPPMNIAGAWGRGYTGRGVVVSVLDDGIDGEHPELKPNYVSTPGMGCEAFGSEGVGAHVLMFLCSHGTRCAGMVAAAMMANHSTYVRILGGLDGEVTDIAEAQALSFKPQHVDVYLASWGPEDDGATVDGPGPLTRLALENGIRTGRHGKGSVYVWAAGSGASRGDHCSCDGYSNSIYTISISGGGGDKSQPNHQESCSSILAAASTADDILKSVTVLLRTNIFCALDKWCAALSVSAAAGVIALTLEANPLLTWRDVQHIIVRTSDTRQLAAADWQRNGAGHKVSHLYGFGLLDAERMVRQAKRWQRVPPQRACTVEPPTPSKRYDDITRRHVAFVEHVVVRVTVACSRRGDLSITLTSPSGTVSQLLDKRPHDNSTEGFRQWEFMTTHCWGERAVGEWTLSIRDSPSEGRENSQAGTLEKWSLVIYGTAWPPYPARQRFARSAEIPKEADFAEEYTGPCDSECTDDGCEGPGPWQCVTCAHFFLKFKNNTRICVPTCPRGFWSDRRRCKRCFATCESCKGSRSDQCTSCQAGHHLTEGTDTCTAGCEEGYFLDHDAKMCRKCGENCSRCTSSSICRECKADTSLHGNRCQRSCAPGMYYDEVEGLCKACHRVCATCAGAGVEACTRCADGYLMEDWRCVASCSTHWCALRCGRLVYLLMADLVPVLCSCRCDASCLTCVGPSRASCSSCSSGRSLQEGECVLQTPWKTYFIERWRTGQGSVLFEKQLVCLQRQYCITHFYRSLSGV</sequence>